<dbReference type="Pfam" id="PF03992">
    <property type="entry name" value="ABM"/>
    <property type="match status" value="1"/>
</dbReference>
<dbReference type="SUPFAM" id="SSF54909">
    <property type="entry name" value="Dimeric alpha+beta barrel"/>
    <property type="match status" value="1"/>
</dbReference>
<evidence type="ECO:0000313" key="3">
    <source>
        <dbReference type="Proteomes" id="UP000249091"/>
    </source>
</evidence>
<dbReference type="EMBL" id="LS483468">
    <property type="protein sequence ID" value="SQI29959.1"/>
    <property type="molecule type" value="Genomic_DNA"/>
</dbReference>
<dbReference type="Proteomes" id="UP000249091">
    <property type="component" value="Chromosome 1"/>
</dbReference>
<dbReference type="InterPro" id="IPR050404">
    <property type="entry name" value="Heme-degrading_MO"/>
</dbReference>
<evidence type="ECO:0000313" key="2">
    <source>
        <dbReference type="EMBL" id="SQI29959.1"/>
    </source>
</evidence>
<dbReference type="RefSeq" id="WP_072700042.1">
    <property type="nucleotide sequence ID" value="NZ_JAFBBL010000001.1"/>
</dbReference>
<sequence>MYVITNRIEVPAETAEAFEKVFVDSMRETLEGVPGLNRTTLLRPAADGLPYLSTMEFDSKDDFLAWLRSDSFKAAHSDEQAPGMQAPSAVEQHTLVEDIVFEK</sequence>
<protein>
    <submittedName>
        <fullName evidence="2">Heme-degrading monooxygenase IsdG</fullName>
    </submittedName>
</protein>
<evidence type="ECO:0000259" key="1">
    <source>
        <dbReference type="PROSITE" id="PS51725"/>
    </source>
</evidence>
<name>A0A2X4TUD8_9NOCA</name>
<organism evidence="2 3">
    <name type="scientific">Rhodococcus coprophilus</name>
    <dbReference type="NCBI Taxonomy" id="38310"/>
    <lineage>
        <taxon>Bacteria</taxon>
        <taxon>Bacillati</taxon>
        <taxon>Actinomycetota</taxon>
        <taxon>Actinomycetes</taxon>
        <taxon>Mycobacteriales</taxon>
        <taxon>Nocardiaceae</taxon>
        <taxon>Rhodococcus</taxon>
    </lineage>
</organism>
<feature type="domain" description="ABM" evidence="1">
    <location>
        <begin position="2"/>
        <end position="92"/>
    </location>
</feature>
<dbReference type="InterPro" id="IPR007138">
    <property type="entry name" value="ABM_dom"/>
</dbReference>
<gene>
    <name evidence="2" type="ORF">NCTC10994_01340</name>
</gene>
<accession>A0A2X4TUD8</accession>
<dbReference type="GO" id="GO:0004497">
    <property type="term" value="F:monooxygenase activity"/>
    <property type="evidence" value="ECO:0007669"/>
    <property type="project" value="UniProtKB-KW"/>
</dbReference>
<proteinExistence type="predicted"/>
<keyword evidence="3" id="KW-1185">Reference proteome</keyword>
<dbReference type="PANTHER" id="PTHR34474:SF2">
    <property type="entry name" value="SIGNAL TRANSDUCTION PROTEIN TRAP"/>
    <property type="match status" value="1"/>
</dbReference>
<dbReference type="Gene3D" id="3.30.70.100">
    <property type="match status" value="1"/>
</dbReference>
<dbReference type="KEGG" id="rcr:NCTC10994_01340"/>
<dbReference type="InterPro" id="IPR011008">
    <property type="entry name" value="Dimeric_a/b-barrel"/>
</dbReference>
<dbReference type="AlphaFoldDB" id="A0A2X4TUD8"/>
<dbReference type="PANTHER" id="PTHR34474">
    <property type="entry name" value="SIGNAL TRANSDUCTION PROTEIN TRAP"/>
    <property type="match status" value="1"/>
</dbReference>
<reference evidence="2 3" key="1">
    <citation type="submission" date="2018-06" db="EMBL/GenBank/DDBJ databases">
        <authorList>
            <consortium name="Pathogen Informatics"/>
            <person name="Doyle S."/>
        </authorList>
    </citation>
    <scope>NUCLEOTIDE SEQUENCE [LARGE SCALE GENOMIC DNA]</scope>
    <source>
        <strain evidence="2 3">NCTC10994</strain>
    </source>
</reference>
<keyword evidence="2" id="KW-0503">Monooxygenase</keyword>
<dbReference type="STRING" id="1219011.GCA_001895045_02056"/>
<dbReference type="PROSITE" id="PS51725">
    <property type="entry name" value="ABM"/>
    <property type="match status" value="1"/>
</dbReference>
<keyword evidence="2" id="KW-0560">Oxidoreductase</keyword>